<dbReference type="OrthoDB" id="649093at2"/>
<feature type="chain" id="PRO_5016933501" description="TonB C-terminal domain-containing protein" evidence="10">
    <location>
        <begin position="20"/>
        <end position="289"/>
    </location>
</feature>
<feature type="signal peptide" evidence="10">
    <location>
        <begin position="1"/>
        <end position="19"/>
    </location>
</feature>
<dbReference type="GO" id="GO:0055085">
    <property type="term" value="P:transmembrane transport"/>
    <property type="evidence" value="ECO:0007669"/>
    <property type="project" value="InterPro"/>
</dbReference>
<comment type="subcellular location">
    <subcellularLocation>
        <location evidence="1">Cell inner membrane</location>
        <topology evidence="1">Single-pass membrane protein</topology>
        <orientation evidence="1">Periplasmic side</orientation>
    </subcellularLocation>
</comment>
<organism evidence="12 13">
    <name type="scientific">Pedobacter miscanthi</name>
    <dbReference type="NCBI Taxonomy" id="2259170"/>
    <lineage>
        <taxon>Bacteria</taxon>
        <taxon>Pseudomonadati</taxon>
        <taxon>Bacteroidota</taxon>
        <taxon>Sphingobacteriia</taxon>
        <taxon>Sphingobacteriales</taxon>
        <taxon>Sphingobacteriaceae</taxon>
        <taxon>Pedobacter</taxon>
    </lineage>
</organism>
<feature type="domain" description="TonB C-terminal" evidence="11">
    <location>
        <begin position="199"/>
        <end position="289"/>
    </location>
</feature>
<keyword evidence="3" id="KW-0813">Transport</keyword>
<dbReference type="AlphaFoldDB" id="A0A366KP76"/>
<gene>
    <name evidence="12" type="ORF">DRW42_20990</name>
</gene>
<dbReference type="Gene3D" id="3.30.2420.10">
    <property type="entry name" value="TonB"/>
    <property type="match status" value="1"/>
</dbReference>
<proteinExistence type="inferred from homology"/>
<evidence type="ECO:0000313" key="12">
    <source>
        <dbReference type="EMBL" id="RBQ03487.1"/>
    </source>
</evidence>
<comment type="similarity">
    <text evidence="2">Belongs to the TonB family.</text>
</comment>
<dbReference type="Gene3D" id="3.90.930.1">
    <property type="match status" value="1"/>
</dbReference>
<evidence type="ECO:0000313" key="13">
    <source>
        <dbReference type="Proteomes" id="UP000252081"/>
    </source>
</evidence>
<dbReference type="Pfam" id="PF03544">
    <property type="entry name" value="TonB_C"/>
    <property type="match status" value="1"/>
</dbReference>
<reference evidence="12 13" key="1">
    <citation type="submission" date="2018-07" db="EMBL/GenBank/DDBJ databases">
        <title>A draft genome of a endophytic bacteria, a new species of Pedobacter.</title>
        <authorList>
            <person name="Zhang Z.D."/>
            <person name="Chen Z.J."/>
        </authorList>
    </citation>
    <scope>NUCLEOTIDE SEQUENCE [LARGE SCALE GENOMIC DNA]</scope>
    <source>
        <strain evidence="12 13">RS10</strain>
    </source>
</reference>
<keyword evidence="6" id="KW-0812">Transmembrane</keyword>
<dbReference type="RefSeq" id="WP_113950800.1">
    <property type="nucleotide sequence ID" value="NZ_QNQU01000021.1"/>
</dbReference>
<evidence type="ECO:0000256" key="9">
    <source>
        <dbReference type="ARBA" id="ARBA00023136"/>
    </source>
</evidence>
<evidence type="ECO:0000256" key="5">
    <source>
        <dbReference type="ARBA" id="ARBA00022519"/>
    </source>
</evidence>
<evidence type="ECO:0000256" key="6">
    <source>
        <dbReference type="ARBA" id="ARBA00022692"/>
    </source>
</evidence>
<evidence type="ECO:0000256" key="10">
    <source>
        <dbReference type="SAM" id="SignalP"/>
    </source>
</evidence>
<dbReference type="GO" id="GO:0015031">
    <property type="term" value="P:protein transport"/>
    <property type="evidence" value="ECO:0007669"/>
    <property type="project" value="UniProtKB-KW"/>
</dbReference>
<keyword evidence="10" id="KW-0732">Signal</keyword>
<dbReference type="PANTHER" id="PTHR33446:SF2">
    <property type="entry name" value="PROTEIN TONB"/>
    <property type="match status" value="1"/>
</dbReference>
<evidence type="ECO:0000256" key="1">
    <source>
        <dbReference type="ARBA" id="ARBA00004383"/>
    </source>
</evidence>
<keyword evidence="9" id="KW-0472">Membrane</keyword>
<keyword evidence="4" id="KW-1003">Cell membrane</keyword>
<evidence type="ECO:0000259" key="11">
    <source>
        <dbReference type="PROSITE" id="PS52015"/>
    </source>
</evidence>
<dbReference type="PROSITE" id="PS52015">
    <property type="entry name" value="TONB_CTD"/>
    <property type="match status" value="1"/>
</dbReference>
<dbReference type="PANTHER" id="PTHR33446">
    <property type="entry name" value="PROTEIN TONB-RELATED"/>
    <property type="match status" value="1"/>
</dbReference>
<dbReference type="GO" id="GO:0031992">
    <property type="term" value="F:energy transducer activity"/>
    <property type="evidence" value="ECO:0007669"/>
    <property type="project" value="TreeGrafter"/>
</dbReference>
<dbReference type="InterPro" id="IPR051045">
    <property type="entry name" value="TonB-dependent_transducer"/>
</dbReference>
<evidence type="ECO:0000256" key="4">
    <source>
        <dbReference type="ARBA" id="ARBA00022475"/>
    </source>
</evidence>
<protein>
    <recommendedName>
        <fullName evidence="11">TonB C-terminal domain-containing protein</fullName>
    </recommendedName>
</protein>
<accession>A0A366KP76</accession>
<dbReference type="GO" id="GO:0098797">
    <property type="term" value="C:plasma membrane protein complex"/>
    <property type="evidence" value="ECO:0007669"/>
    <property type="project" value="TreeGrafter"/>
</dbReference>
<dbReference type="NCBIfam" id="TIGR01352">
    <property type="entry name" value="tonB_Cterm"/>
    <property type="match status" value="1"/>
</dbReference>
<dbReference type="EMBL" id="QNQU01000021">
    <property type="protein sequence ID" value="RBQ03487.1"/>
    <property type="molecule type" value="Genomic_DNA"/>
</dbReference>
<dbReference type="InterPro" id="IPR037682">
    <property type="entry name" value="TonB_C"/>
</dbReference>
<evidence type="ECO:0000256" key="3">
    <source>
        <dbReference type="ARBA" id="ARBA00022448"/>
    </source>
</evidence>
<dbReference type="InterPro" id="IPR006260">
    <property type="entry name" value="TonB/TolA_C"/>
</dbReference>
<dbReference type="SUPFAM" id="SSF74653">
    <property type="entry name" value="TolA/TonB C-terminal domain"/>
    <property type="match status" value="1"/>
</dbReference>
<keyword evidence="13" id="KW-1185">Reference proteome</keyword>
<evidence type="ECO:0000256" key="8">
    <source>
        <dbReference type="ARBA" id="ARBA00022989"/>
    </source>
</evidence>
<dbReference type="PROSITE" id="PS51257">
    <property type="entry name" value="PROKAR_LIPOPROTEIN"/>
    <property type="match status" value="1"/>
</dbReference>
<comment type="caution">
    <text evidence="12">The sequence shown here is derived from an EMBL/GenBank/DDBJ whole genome shotgun (WGS) entry which is preliminary data.</text>
</comment>
<evidence type="ECO:0000256" key="7">
    <source>
        <dbReference type="ARBA" id="ARBA00022927"/>
    </source>
</evidence>
<evidence type="ECO:0000256" key="2">
    <source>
        <dbReference type="ARBA" id="ARBA00006555"/>
    </source>
</evidence>
<name>A0A366KP76_9SPHI</name>
<dbReference type="Proteomes" id="UP000252081">
    <property type="component" value="Unassembled WGS sequence"/>
</dbReference>
<keyword evidence="5" id="KW-0997">Cell inner membrane</keyword>
<dbReference type="SUPFAM" id="SSF82185">
    <property type="entry name" value="Histone H3 K4-specific methyltransferase SET7/9 N-terminal domain"/>
    <property type="match status" value="1"/>
</dbReference>
<sequence length="289" mass="32483">MKTLSIFILSCLITIGCLAQKSDTLITYNFGGNYGKAKSAETFKVYKKDSVWIRTTFNAKQVLTKSETFTDRKLKMLNGEYLEYENGKVSLKGFYLNNKKTGLWTSFDADNKPKETKVYDQDKLNGAYAAYWKNGAPKTTGNYTEDKKTGEWKINYEDGKPALKELYDSKSKVTDSTYLDIDGEPVSKAEITTEPTFPGGMKKFYMFLAKSIRYPADARNSRAQGKVYLSFSVSDTGKIEDIKVISAPHIGLAEEAIKVLEQSPDWIPATLFGKTIAAPYNIYISFSLN</sequence>
<keyword evidence="7" id="KW-0653">Protein transport</keyword>
<keyword evidence="8" id="KW-1133">Transmembrane helix</keyword>